<feature type="transmembrane region" description="Helical" evidence="1">
    <location>
        <begin position="37"/>
        <end position="58"/>
    </location>
</feature>
<sequence length="333" mass="37390">MIRLLRVFGIVAVVLGLTLVGVWGGLAIWFRAPLPEVARLVVSGFWGLGSVATMIAYFGPFRWRTMGLFALFFAGLVVWWNTFQPPETGNWATDVSRQVTGDIDENILTLTNVREFEWRTNTDFTEQWTTRTYDLDRLTSVDMFLSYWAGPEMAHFILSFGFSDGQFLAWSVEVRREVDGGFSPVADFFKENTLVIVAASEQDVVGVRSNVRGEDVQLFRLNARPEQARALLEEYVSEANALARVPQWYNSVTTNCTTVVFKMMKAIGNGYRFDWRIIANGYLPDYGYDQGALNTTIPLGDLRALGRIAPRALAIGLNPQFSNAIRLGVPTPN</sequence>
<name>A0ABZ2XZ08_9RHOB</name>
<dbReference type="EMBL" id="CP123586">
    <property type="protein sequence ID" value="WZK91351.1"/>
    <property type="molecule type" value="Genomic_DNA"/>
</dbReference>
<dbReference type="InterPro" id="IPR025178">
    <property type="entry name" value="Lnb_N"/>
</dbReference>
<evidence type="ECO:0000259" key="2">
    <source>
        <dbReference type="Pfam" id="PF13387"/>
    </source>
</evidence>
<feature type="transmembrane region" description="Helical" evidence="1">
    <location>
        <begin position="65"/>
        <end position="83"/>
    </location>
</feature>
<gene>
    <name evidence="3" type="ORF">QEZ52_22380</name>
</gene>
<keyword evidence="4" id="KW-1185">Reference proteome</keyword>
<dbReference type="Proteomes" id="UP001623232">
    <property type="component" value="Plasmid unnamed2"/>
</dbReference>
<protein>
    <submittedName>
        <fullName evidence="3">DUF4105 domain-containing protein</fullName>
    </submittedName>
</protein>
<dbReference type="Pfam" id="PF13387">
    <property type="entry name" value="Lnb_N"/>
    <property type="match status" value="1"/>
</dbReference>
<evidence type="ECO:0000313" key="4">
    <source>
        <dbReference type="Proteomes" id="UP001623232"/>
    </source>
</evidence>
<accession>A0ABZ2XZ08</accession>
<evidence type="ECO:0000256" key="1">
    <source>
        <dbReference type="SAM" id="Phobius"/>
    </source>
</evidence>
<geneLocation type="plasmid" evidence="3 4">
    <name>unnamed2</name>
</geneLocation>
<organism evidence="3 4">
    <name type="scientific">Aliisedimentitalea scapharcae</name>
    <dbReference type="NCBI Taxonomy" id="1524259"/>
    <lineage>
        <taxon>Bacteria</taxon>
        <taxon>Pseudomonadati</taxon>
        <taxon>Pseudomonadota</taxon>
        <taxon>Alphaproteobacteria</taxon>
        <taxon>Rhodobacterales</taxon>
        <taxon>Roseobacteraceae</taxon>
        <taxon>Aliisedimentitalea</taxon>
    </lineage>
</organism>
<keyword evidence="1" id="KW-0812">Transmembrane</keyword>
<proteinExistence type="predicted"/>
<keyword evidence="3" id="KW-0614">Plasmid</keyword>
<feature type="domain" description="Lnb N-terminal periplasmic" evidence="2">
    <location>
        <begin position="125"/>
        <end position="279"/>
    </location>
</feature>
<dbReference type="RefSeq" id="WP_343211574.1">
    <property type="nucleotide sequence ID" value="NZ_CP123586.1"/>
</dbReference>
<evidence type="ECO:0000313" key="3">
    <source>
        <dbReference type="EMBL" id="WZK91351.1"/>
    </source>
</evidence>
<feature type="transmembrane region" description="Helical" evidence="1">
    <location>
        <begin position="7"/>
        <end position="31"/>
    </location>
</feature>
<keyword evidence="1" id="KW-0472">Membrane</keyword>
<keyword evidence="1" id="KW-1133">Transmembrane helix</keyword>
<reference evidence="3 4" key="1">
    <citation type="submission" date="2023-04" db="EMBL/GenBank/DDBJ databases">
        <title>Complete genome sequence of Alisedimentitalea scapharcae.</title>
        <authorList>
            <person name="Rong J.-C."/>
            <person name="Yi M.-L."/>
            <person name="Zhao Q."/>
        </authorList>
    </citation>
    <scope>NUCLEOTIDE SEQUENCE [LARGE SCALE GENOMIC DNA]</scope>
    <source>
        <strain evidence="3 4">KCTC 42119</strain>
        <plasmid evidence="3 4">unnamed2</plasmid>
    </source>
</reference>